<dbReference type="InterPro" id="IPR009057">
    <property type="entry name" value="Homeodomain-like_sf"/>
</dbReference>
<keyword evidence="3" id="KW-0804">Transcription</keyword>
<dbReference type="PROSITE" id="PS01124">
    <property type="entry name" value="HTH_ARAC_FAMILY_2"/>
    <property type="match status" value="1"/>
</dbReference>
<organism evidence="5 6">
    <name type="scientific">Dorea longicatena</name>
    <dbReference type="NCBI Taxonomy" id="88431"/>
    <lineage>
        <taxon>Bacteria</taxon>
        <taxon>Bacillati</taxon>
        <taxon>Bacillota</taxon>
        <taxon>Clostridia</taxon>
        <taxon>Lachnospirales</taxon>
        <taxon>Lachnospiraceae</taxon>
        <taxon>Dorea</taxon>
    </lineage>
</organism>
<dbReference type="SMART" id="SM00342">
    <property type="entry name" value="HTH_ARAC"/>
    <property type="match status" value="1"/>
</dbReference>
<evidence type="ECO:0000313" key="5">
    <source>
        <dbReference type="EMBL" id="CUM88338.1"/>
    </source>
</evidence>
<reference evidence="5 6" key="1">
    <citation type="submission" date="2015-09" db="EMBL/GenBank/DDBJ databases">
        <authorList>
            <consortium name="Pathogen Informatics"/>
        </authorList>
    </citation>
    <scope>NUCLEOTIDE SEQUENCE [LARGE SCALE GENOMIC DNA]</scope>
    <source>
        <strain evidence="5 6">2789STDY5834961</strain>
    </source>
</reference>
<protein>
    <submittedName>
        <fullName evidence="5">DNA-binding transcriptional regulator AraC</fullName>
    </submittedName>
</protein>
<dbReference type="SUPFAM" id="SSF46689">
    <property type="entry name" value="Homeodomain-like"/>
    <property type="match status" value="1"/>
</dbReference>
<keyword evidence="1" id="KW-0805">Transcription regulation</keyword>
<dbReference type="Pfam" id="PF07883">
    <property type="entry name" value="Cupin_2"/>
    <property type="match status" value="1"/>
</dbReference>
<sequence>MTYIKTKLKRSIDIDAIITLHYFEYMKNFEFKGESHNFWEFLYVDKGTIAVRADDTWTTLKTGDIIFHQPNEFHAIKSIGKDSPNLVVMSFTCDSPAMDFFIRRNFTLSMEERSMISQIITEARQTFSTPMHIPSVEQVELKDNTPFASQQMILLYLELFLITLIREHQPTGNVSSAMHKSSPEKESTEHERLSEILKFLEFHICEKLTVSDICDTFSISRSALQSLFHEQLDCGVIDHFNKMKIQRAKDIICDGSMNLTEIAYFLSYSSLPYFSKQFRIATGMSPSAYASSVKGITDALRNSKKRERDT</sequence>
<feature type="domain" description="HTH araC/xylS-type" evidence="4">
    <location>
        <begin position="194"/>
        <end position="292"/>
    </location>
</feature>
<dbReference type="Pfam" id="PF12833">
    <property type="entry name" value="HTH_18"/>
    <property type="match status" value="1"/>
</dbReference>
<keyword evidence="2 5" id="KW-0238">DNA-binding</keyword>
<evidence type="ECO:0000256" key="2">
    <source>
        <dbReference type="ARBA" id="ARBA00023125"/>
    </source>
</evidence>
<evidence type="ECO:0000256" key="1">
    <source>
        <dbReference type="ARBA" id="ARBA00023015"/>
    </source>
</evidence>
<dbReference type="SUPFAM" id="SSF51182">
    <property type="entry name" value="RmlC-like cupins"/>
    <property type="match status" value="1"/>
</dbReference>
<evidence type="ECO:0000259" key="4">
    <source>
        <dbReference type="PROSITE" id="PS01124"/>
    </source>
</evidence>
<dbReference type="GO" id="GO:0043565">
    <property type="term" value="F:sequence-specific DNA binding"/>
    <property type="evidence" value="ECO:0007669"/>
    <property type="project" value="InterPro"/>
</dbReference>
<accession>A0A173SGE8</accession>
<name>A0A173SGE8_9FIRM</name>
<dbReference type="PANTHER" id="PTHR43280:SF2">
    <property type="entry name" value="HTH-TYPE TRANSCRIPTIONAL REGULATOR EXSA"/>
    <property type="match status" value="1"/>
</dbReference>
<proteinExistence type="predicted"/>
<gene>
    <name evidence="5" type="ORF">ERS852573_00973</name>
</gene>
<dbReference type="EMBL" id="CYXO01000004">
    <property type="protein sequence ID" value="CUM88338.1"/>
    <property type="molecule type" value="Genomic_DNA"/>
</dbReference>
<dbReference type="InterPro" id="IPR018060">
    <property type="entry name" value="HTH_AraC"/>
</dbReference>
<dbReference type="OrthoDB" id="249627at2"/>
<evidence type="ECO:0000313" key="6">
    <source>
        <dbReference type="Proteomes" id="UP000095597"/>
    </source>
</evidence>
<dbReference type="Gene3D" id="1.10.10.60">
    <property type="entry name" value="Homeodomain-like"/>
    <property type="match status" value="1"/>
</dbReference>
<evidence type="ECO:0000256" key="3">
    <source>
        <dbReference type="ARBA" id="ARBA00023163"/>
    </source>
</evidence>
<dbReference type="Gene3D" id="2.60.120.10">
    <property type="entry name" value="Jelly Rolls"/>
    <property type="match status" value="1"/>
</dbReference>
<dbReference type="InterPro" id="IPR013096">
    <property type="entry name" value="Cupin_2"/>
</dbReference>
<dbReference type="GO" id="GO:0003700">
    <property type="term" value="F:DNA-binding transcription factor activity"/>
    <property type="evidence" value="ECO:0007669"/>
    <property type="project" value="InterPro"/>
</dbReference>
<dbReference type="PANTHER" id="PTHR43280">
    <property type="entry name" value="ARAC-FAMILY TRANSCRIPTIONAL REGULATOR"/>
    <property type="match status" value="1"/>
</dbReference>
<dbReference type="AlphaFoldDB" id="A0A173SGE8"/>
<dbReference type="InterPro" id="IPR014710">
    <property type="entry name" value="RmlC-like_jellyroll"/>
</dbReference>
<dbReference type="InterPro" id="IPR011051">
    <property type="entry name" value="RmlC_Cupin_sf"/>
</dbReference>
<dbReference type="RefSeq" id="WP_055213836.1">
    <property type="nucleotide sequence ID" value="NZ_CYXO01000004.1"/>
</dbReference>
<dbReference type="Proteomes" id="UP000095597">
    <property type="component" value="Unassembled WGS sequence"/>
</dbReference>